<reference evidence="1 2" key="1">
    <citation type="submission" date="2018-10" db="EMBL/GenBank/DDBJ databases">
        <authorList>
            <person name="Criscuolo A."/>
        </authorList>
    </citation>
    <scope>NUCLEOTIDE SEQUENCE [LARGE SCALE GENOMIC DNA]</scope>
    <source>
        <strain evidence="1">DnA1</strain>
    </source>
</reference>
<dbReference type="OrthoDB" id="8685549at2"/>
<accession>A0A3P4B244</accession>
<dbReference type="Proteomes" id="UP000277294">
    <property type="component" value="Unassembled WGS sequence"/>
</dbReference>
<sequence>MRTPPSSHETRYAAEADLRAAVHRWRPDIPARAVTIDNDERGLWSAQIFGVEQALQGSSSALLDEVTDRLAQWHPIYDADETAALLTTLKVIAPKAGVVIPPGALKLTELPGGVLVLTLNDAPVVDSEDPLHLLSQAVLRLRAAQARTR</sequence>
<dbReference type="RefSeq" id="WP_124079864.1">
    <property type="nucleotide sequence ID" value="NZ_UWPJ01000018.1"/>
</dbReference>
<gene>
    <name evidence="1" type="ORF">PIGHUM_02426</name>
</gene>
<evidence type="ECO:0000313" key="1">
    <source>
        <dbReference type="EMBL" id="VCU70354.1"/>
    </source>
</evidence>
<name>A0A3P4B244_9BURK</name>
<organism evidence="1 2">
    <name type="scientific">Pigmentiphaga humi</name>
    <dbReference type="NCBI Taxonomy" id="2478468"/>
    <lineage>
        <taxon>Bacteria</taxon>
        <taxon>Pseudomonadati</taxon>
        <taxon>Pseudomonadota</taxon>
        <taxon>Betaproteobacteria</taxon>
        <taxon>Burkholderiales</taxon>
        <taxon>Alcaligenaceae</taxon>
        <taxon>Pigmentiphaga</taxon>
    </lineage>
</organism>
<evidence type="ECO:0000313" key="2">
    <source>
        <dbReference type="Proteomes" id="UP000277294"/>
    </source>
</evidence>
<dbReference type="AlphaFoldDB" id="A0A3P4B244"/>
<dbReference type="EMBL" id="UWPJ01000018">
    <property type="protein sequence ID" value="VCU70354.1"/>
    <property type="molecule type" value="Genomic_DNA"/>
</dbReference>
<keyword evidence="2" id="KW-1185">Reference proteome</keyword>
<proteinExistence type="predicted"/>
<protein>
    <submittedName>
        <fullName evidence="1">Uncharacterized protein</fullName>
    </submittedName>
</protein>